<comment type="caution">
    <text evidence="1">The sequence shown here is derived from an EMBL/GenBank/DDBJ whole genome shotgun (WGS) entry which is preliminary data.</text>
</comment>
<proteinExistence type="predicted"/>
<organism evidence="1 2">
    <name type="scientific">Paenibacillus suaedae</name>
    <dbReference type="NCBI Taxonomy" id="3077233"/>
    <lineage>
        <taxon>Bacteria</taxon>
        <taxon>Bacillati</taxon>
        <taxon>Bacillota</taxon>
        <taxon>Bacilli</taxon>
        <taxon>Bacillales</taxon>
        <taxon>Paenibacillaceae</taxon>
        <taxon>Paenibacillus</taxon>
    </lineage>
</organism>
<reference evidence="2" key="1">
    <citation type="submission" date="2023-09" db="EMBL/GenBank/DDBJ databases">
        <title>Paenibacillus sp. chi10 Genome sequencing and assembly.</title>
        <authorList>
            <person name="Kim I."/>
        </authorList>
    </citation>
    <scope>NUCLEOTIDE SEQUENCE [LARGE SCALE GENOMIC DNA]</scope>
    <source>
        <strain evidence="2">chi10</strain>
    </source>
</reference>
<evidence type="ECO:0000313" key="1">
    <source>
        <dbReference type="EMBL" id="MDT8975852.1"/>
    </source>
</evidence>
<evidence type="ECO:0000313" key="2">
    <source>
        <dbReference type="Proteomes" id="UP001250538"/>
    </source>
</evidence>
<accession>A0AAJ2N340</accession>
<name>A0AAJ2N340_9BACL</name>
<dbReference type="EMBL" id="JAVYAA010000001">
    <property type="protein sequence ID" value="MDT8975852.1"/>
    <property type="molecule type" value="Genomic_DNA"/>
</dbReference>
<protein>
    <submittedName>
        <fullName evidence="1">Uncharacterized protein</fullName>
    </submittedName>
</protein>
<sequence>MSVTITKASMRQNEDKTYIGQVVFQLEQLKSPYEVSFFSKNGKDWDYNLHFTAQSGDEEEFYELDAKLEGDDDLFDELLTAAWDTLEEAPATDV</sequence>
<keyword evidence="2" id="KW-1185">Reference proteome</keyword>
<dbReference type="RefSeq" id="WP_072727804.1">
    <property type="nucleotide sequence ID" value="NZ_JAVYAA010000001.1"/>
</dbReference>
<dbReference type="Proteomes" id="UP001250538">
    <property type="component" value="Unassembled WGS sequence"/>
</dbReference>
<gene>
    <name evidence="1" type="ORF">RQP50_06310</name>
</gene>
<dbReference type="AlphaFoldDB" id="A0AAJ2N340"/>